<dbReference type="AlphaFoldDB" id="A0A433QGN6"/>
<evidence type="ECO:0000313" key="1">
    <source>
        <dbReference type="EMBL" id="RUS28966.1"/>
    </source>
</evidence>
<dbReference type="EMBL" id="RBNJ01005839">
    <property type="protein sequence ID" value="RUS28966.1"/>
    <property type="molecule type" value="Genomic_DNA"/>
</dbReference>
<accession>A0A433QGN6</accession>
<comment type="caution">
    <text evidence="1">The sequence shown here is derived from an EMBL/GenBank/DDBJ whole genome shotgun (WGS) entry which is preliminary data.</text>
</comment>
<sequence>DILKIFAQEIETIGIIHGKLAADFYTLDLPTGSILDTDDAINISEMLVLIVNVLKYKCLKCSMAIKSKAISIVSSNHLQYILSRKKRLSQDSEIMESITLSPILLIPSK</sequence>
<evidence type="ECO:0000313" key="2">
    <source>
        <dbReference type="Proteomes" id="UP000274822"/>
    </source>
</evidence>
<proteinExistence type="predicted"/>
<reference evidence="1 2" key="1">
    <citation type="journal article" date="2018" name="New Phytol.">
        <title>Phylogenomics of Endogonaceae and evolution of mycorrhizas within Mucoromycota.</title>
        <authorList>
            <person name="Chang Y."/>
            <person name="Desiro A."/>
            <person name="Na H."/>
            <person name="Sandor L."/>
            <person name="Lipzen A."/>
            <person name="Clum A."/>
            <person name="Barry K."/>
            <person name="Grigoriev I.V."/>
            <person name="Martin F.M."/>
            <person name="Stajich J.E."/>
            <person name="Smith M.E."/>
            <person name="Bonito G."/>
            <person name="Spatafora J.W."/>
        </authorList>
    </citation>
    <scope>NUCLEOTIDE SEQUENCE [LARGE SCALE GENOMIC DNA]</scope>
    <source>
        <strain evidence="1 2">AD002</strain>
    </source>
</reference>
<gene>
    <name evidence="1" type="ORF">BC938DRAFT_481225</name>
</gene>
<protein>
    <submittedName>
        <fullName evidence="1">Uncharacterized protein</fullName>
    </submittedName>
</protein>
<organism evidence="1 2">
    <name type="scientific">Jimgerdemannia flammicorona</name>
    <dbReference type="NCBI Taxonomy" id="994334"/>
    <lineage>
        <taxon>Eukaryota</taxon>
        <taxon>Fungi</taxon>
        <taxon>Fungi incertae sedis</taxon>
        <taxon>Mucoromycota</taxon>
        <taxon>Mucoromycotina</taxon>
        <taxon>Endogonomycetes</taxon>
        <taxon>Endogonales</taxon>
        <taxon>Endogonaceae</taxon>
        <taxon>Jimgerdemannia</taxon>
    </lineage>
</organism>
<keyword evidence="2" id="KW-1185">Reference proteome</keyword>
<dbReference type="Proteomes" id="UP000274822">
    <property type="component" value="Unassembled WGS sequence"/>
</dbReference>
<name>A0A433QGN6_9FUNG</name>
<feature type="non-terminal residue" evidence="1">
    <location>
        <position position="1"/>
    </location>
</feature>